<dbReference type="STRING" id="662367.SAMN05216167_11710"/>
<evidence type="ECO:0000256" key="4">
    <source>
        <dbReference type="ARBA" id="ARBA00023136"/>
    </source>
</evidence>
<feature type="domain" description="O-antigen ligase-related" evidence="6">
    <location>
        <begin position="177"/>
        <end position="326"/>
    </location>
</feature>
<feature type="transmembrane region" description="Helical" evidence="5">
    <location>
        <begin position="116"/>
        <end position="138"/>
    </location>
</feature>
<feature type="transmembrane region" description="Helical" evidence="5">
    <location>
        <begin position="351"/>
        <end position="376"/>
    </location>
</feature>
<reference evidence="7 8" key="1">
    <citation type="submission" date="2016-10" db="EMBL/GenBank/DDBJ databases">
        <authorList>
            <person name="de Groot N.N."/>
        </authorList>
    </citation>
    <scope>NUCLEOTIDE SEQUENCE [LARGE SCALE GENOMIC DNA]</scope>
    <source>
        <strain evidence="7 8">DSM 26130</strain>
    </source>
</reference>
<evidence type="ECO:0000313" key="8">
    <source>
        <dbReference type="Proteomes" id="UP000198598"/>
    </source>
</evidence>
<dbReference type="GO" id="GO:0016874">
    <property type="term" value="F:ligase activity"/>
    <property type="evidence" value="ECO:0007669"/>
    <property type="project" value="UniProtKB-KW"/>
</dbReference>
<dbReference type="OrthoDB" id="742098at2"/>
<gene>
    <name evidence="7" type="ORF">SAMN05216167_11710</name>
</gene>
<feature type="transmembrane region" description="Helical" evidence="5">
    <location>
        <begin position="32"/>
        <end position="50"/>
    </location>
</feature>
<evidence type="ECO:0000259" key="6">
    <source>
        <dbReference type="Pfam" id="PF04932"/>
    </source>
</evidence>
<organism evidence="7 8">
    <name type="scientific">Spirosoma endophyticum</name>
    <dbReference type="NCBI Taxonomy" id="662367"/>
    <lineage>
        <taxon>Bacteria</taxon>
        <taxon>Pseudomonadati</taxon>
        <taxon>Bacteroidota</taxon>
        <taxon>Cytophagia</taxon>
        <taxon>Cytophagales</taxon>
        <taxon>Cytophagaceae</taxon>
        <taxon>Spirosoma</taxon>
    </lineage>
</organism>
<feature type="transmembrane region" description="Helical" evidence="5">
    <location>
        <begin position="217"/>
        <end position="236"/>
    </location>
</feature>
<comment type="subcellular location">
    <subcellularLocation>
        <location evidence="1">Membrane</location>
        <topology evidence="1">Multi-pass membrane protein</topology>
    </subcellularLocation>
</comment>
<dbReference type="Pfam" id="PF04932">
    <property type="entry name" value="Wzy_C"/>
    <property type="match status" value="1"/>
</dbReference>
<proteinExistence type="predicted"/>
<protein>
    <submittedName>
        <fullName evidence="7">O-antigen ligase</fullName>
    </submittedName>
</protein>
<feature type="transmembrane region" description="Helical" evidence="5">
    <location>
        <begin position="177"/>
        <end position="205"/>
    </location>
</feature>
<keyword evidence="7" id="KW-0436">Ligase</keyword>
<feature type="transmembrane region" description="Helical" evidence="5">
    <location>
        <begin position="316"/>
        <end position="339"/>
    </location>
</feature>
<feature type="transmembrane region" description="Helical" evidence="5">
    <location>
        <begin position="84"/>
        <end position="104"/>
    </location>
</feature>
<dbReference type="InterPro" id="IPR007016">
    <property type="entry name" value="O-antigen_ligase-rel_domated"/>
</dbReference>
<evidence type="ECO:0000256" key="1">
    <source>
        <dbReference type="ARBA" id="ARBA00004141"/>
    </source>
</evidence>
<evidence type="ECO:0000313" key="7">
    <source>
        <dbReference type="EMBL" id="SFE65121.1"/>
    </source>
</evidence>
<keyword evidence="8" id="KW-1185">Reference proteome</keyword>
<dbReference type="AlphaFoldDB" id="A0A1I2C9W2"/>
<evidence type="ECO:0000256" key="2">
    <source>
        <dbReference type="ARBA" id="ARBA00022692"/>
    </source>
</evidence>
<feature type="transmembrane region" description="Helical" evidence="5">
    <location>
        <begin position="55"/>
        <end position="72"/>
    </location>
</feature>
<sequence>MIWIYRIALYALLFGVSAIAYGGNAGSPFIEKAVNGLTLVGILALVGFYFKYPVLYKIAAWMLFLGVILLLLESKYEYNQYVYSYFVIKRFAFCGLALLAYYVVERAEPLKFSYVVYIIFGLYLINQILLGQLFSYALTAETRTTAAPDALYLVIPFVYYLVNYLKEHAISDLLKSLFTFAFIVFLLHRSVMTAAVVAAAVVIGLTAIGKLASANLPLGRTLIMLVVLVIIAMPLAGSLPGKKMEAFAESIGGIFDPKEDETGSWRIEQSEFYLSQIPARPLFGWRYAGYDRGEIMGNDEFPDKGTFIHSQYVDMLYNYGAVGLGINLLLIIGTLITIYRRNHKFTTEHAVLFSFIICGIVYGVSYQLPLYYWTVVGIGMFYGLKRPVVDLTEDDDSDLETIAYSESQPVALVKNQEIV</sequence>
<dbReference type="Proteomes" id="UP000198598">
    <property type="component" value="Unassembled WGS sequence"/>
</dbReference>
<keyword evidence="2 5" id="KW-0812">Transmembrane</keyword>
<feature type="transmembrane region" description="Helical" evidence="5">
    <location>
        <begin position="150"/>
        <end position="165"/>
    </location>
</feature>
<accession>A0A1I2C9W2</accession>
<keyword evidence="3 5" id="KW-1133">Transmembrane helix</keyword>
<evidence type="ECO:0000256" key="3">
    <source>
        <dbReference type="ARBA" id="ARBA00022989"/>
    </source>
</evidence>
<keyword evidence="4 5" id="KW-0472">Membrane</keyword>
<dbReference type="RefSeq" id="WP_093832287.1">
    <property type="nucleotide sequence ID" value="NZ_FOLQ01000017.1"/>
</dbReference>
<dbReference type="EMBL" id="FOLQ01000017">
    <property type="protein sequence ID" value="SFE65121.1"/>
    <property type="molecule type" value="Genomic_DNA"/>
</dbReference>
<dbReference type="GO" id="GO:0016020">
    <property type="term" value="C:membrane"/>
    <property type="evidence" value="ECO:0007669"/>
    <property type="project" value="UniProtKB-SubCell"/>
</dbReference>
<name>A0A1I2C9W2_9BACT</name>
<evidence type="ECO:0000256" key="5">
    <source>
        <dbReference type="SAM" id="Phobius"/>
    </source>
</evidence>